<keyword evidence="3" id="KW-1185">Reference proteome</keyword>
<evidence type="ECO:0000313" key="2">
    <source>
        <dbReference type="EMBL" id="NML67974.1"/>
    </source>
</evidence>
<reference evidence="2 3" key="1">
    <citation type="submission" date="2020-04" db="EMBL/GenBank/DDBJ databases">
        <title>Hymenobacter polaris sp. nov., isolated from Arctic soil.</title>
        <authorList>
            <person name="Dahal R.H."/>
        </authorList>
    </citation>
    <scope>NUCLEOTIDE SEQUENCE [LARGE SCALE GENOMIC DNA]</scope>
    <source>
        <strain evidence="2 3">RP-2-7</strain>
    </source>
</reference>
<gene>
    <name evidence="2" type="ORF">HHL22_22465</name>
</gene>
<dbReference type="PANTHER" id="PTHR30595">
    <property type="entry name" value="GLPR-RELATED TRANSCRIPTIONAL REPRESSOR"/>
    <property type="match status" value="1"/>
</dbReference>
<comment type="caution">
    <text evidence="2">The sequence shown here is derived from an EMBL/GenBank/DDBJ whole genome shotgun (WGS) entry which is preliminary data.</text>
</comment>
<dbReference type="AlphaFoldDB" id="A0A7Y0AIM3"/>
<organism evidence="2 3">
    <name type="scientific">Hymenobacter polaris</name>
    <dbReference type="NCBI Taxonomy" id="2682546"/>
    <lineage>
        <taxon>Bacteria</taxon>
        <taxon>Pseudomonadati</taxon>
        <taxon>Bacteroidota</taxon>
        <taxon>Cytophagia</taxon>
        <taxon>Cytophagales</taxon>
        <taxon>Hymenobacteraceae</taxon>
        <taxon>Hymenobacter</taxon>
    </lineage>
</organism>
<protein>
    <submittedName>
        <fullName evidence="2">ATP-binding protein</fullName>
    </submittedName>
</protein>
<proteinExistence type="predicted"/>
<evidence type="ECO:0000259" key="1">
    <source>
        <dbReference type="Pfam" id="PF04326"/>
    </source>
</evidence>
<dbReference type="InterPro" id="IPR038461">
    <property type="entry name" value="Schlafen_AlbA_2_dom_sf"/>
</dbReference>
<keyword evidence="2" id="KW-0067">ATP-binding</keyword>
<accession>A0A7Y0AIM3</accession>
<dbReference type="PANTHER" id="PTHR30595:SF6">
    <property type="entry name" value="SCHLAFEN ALBA-2 DOMAIN-CONTAINING PROTEIN"/>
    <property type="match status" value="1"/>
</dbReference>
<sequence>MTAENIERLLRQGEGISIEFKQARRGLPRDVFESVCAFLNRQGGHLILGARNDGTPTGVEEAEADHLQRDFAALSNNPTKLQPPFLLELEQVRVGEAILLYAYVPQSSQVHRTDGLVFDRGHEGDFRVVDNERISQLYARKSNYYSEGRIFPRLQLTDFKPGLLAKVRALLGVALEFEQKTPLRKCTEL</sequence>
<name>A0A7Y0AIM3_9BACT</name>
<dbReference type="Proteomes" id="UP000559626">
    <property type="component" value="Unassembled WGS sequence"/>
</dbReference>
<feature type="domain" description="Schlafen AlbA-2" evidence="1">
    <location>
        <begin position="14"/>
        <end position="120"/>
    </location>
</feature>
<keyword evidence="2" id="KW-0547">Nucleotide-binding</keyword>
<dbReference type="GO" id="GO:0005524">
    <property type="term" value="F:ATP binding"/>
    <property type="evidence" value="ECO:0007669"/>
    <property type="project" value="UniProtKB-KW"/>
</dbReference>
<dbReference type="Gene3D" id="3.30.950.30">
    <property type="entry name" value="Schlafen, AAA domain"/>
    <property type="match status" value="1"/>
</dbReference>
<dbReference type="EMBL" id="JABBGH010000004">
    <property type="protein sequence ID" value="NML67974.1"/>
    <property type="molecule type" value="Genomic_DNA"/>
</dbReference>
<dbReference type="RefSeq" id="WP_169533676.1">
    <property type="nucleotide sequence ID" value="NZ_JABBGH010000004.1"/>
</dbReference>
<dbReference type="Pfam" id="PF04326">
    <property type="entry name" value="SLFN_AlbA_2"/>
    <property type="match status" value="1"/>
</dbReference>
<dbReference type="InterPro" id="IPR007421">
    <property type="entry name" value="Schlafen_AlbA_2_dom"/>
</dbReference>
<evidence type="ECO:0000313" key="3">
    <source>
        <dbReference type="Proteomes" id="UP000559626"/>
    </source>
</evidence>